<evidence type="ECO:0000313" key="4">
    <source>
        <dbReference type="Proteomes" id="UP001168972"/>
    </source>
</evidence>
<protein>
    <recommendedName>
        <fullName evidence="2">Kazrin N-terminal domain-containing protein</fullName>
    </recommendedName>
</protein>
<evidence type="ECO:0000256" key="1">
    <source>
        <dbReference type="SAM" id="MobiDB-lite"/>
    </source>
</evidence>
<reference evidence="3" key="2">
    <citation type="submission" date="2023-03" db="EMBL/GenBank/DDBJ databases">
        <authorList>
            <person name="Inwood S.N."/>
            <person name="Skelly J.G."/>
            <person name="Guhlin J."/>
            <person name="Harrop T.W.R."/>
            <person name="Goldson S.G."/>
            <person name="Dearden P.K."/>
        </authorList>
    </citation>
    <scope>NUCLEOTIDE SEQUENCE</scope>
    <source>
        <strain evidence="3">Lincoln</strain>
        <tissue evidence="3">Whole body</tissue>
    </source>
</reference>
<reference evidence="3" key="1">
    <citation type="journal article" date="2023" name="bioRxiv">
        <title>Scaffold-level genome assemblies of two parasitoid biocontrol wasps reveal the parthenogenesis mechanism and an associated novel virus.</title>
        <authorList>
            <person name="Inwood S."/>
            <person name="Skelly J."/>
            <person name="Guhlin J."/>
            <person name="Harrop T."/>
            <person name="Goldson S."/>
            <person name="Dearden P."/>
        </authorList>
    </citation>
    <scope>NUCLEOTIDE SEQUENCE</scope>
    <source>
        <strain evidence="3">Lincoln</strain>
        <tissue evidence="3">Whole body</tissue>
    </source>
</reference>
<evidence type="ECO:0000313" key="3">
    <source>
        <dbReference type="EMBL" id="KAK0178583.1"/>
    </source>
</evidence>
<feature type="region of interest" description="Disordered" evidence="1">
    <location>
        <begin position="1"/>
        <end position="25"/>
    </location>
</feature>
<feature type="domain" description="Kazrin N-terminal" evidence="2">
    <location>
        <begin position="1"/>
        <end position="70"/>
    </location>
</feature>
<feature type="compositionally biased region" description="Polar residues" evidence="1">
    <location>
        <begin position="1"/>
        <end position="16"/>
    </location>
</feature>
<proteinExistence type="predicted"/>
<evidence type="ECO:0000259" key="2">
    <source>
        <dbReference type="Pfam" id="PF25986"/>
    </source>
</evidence>
<feature type="region of interest" description="Disordered" evidence="1">
    <location>
        <begin position="132"/>
        <end position="172"/>
    </location>
</feature>
<name>A0AA39KYH3_MICHY</name>
<accession>A0AA39KYH3</accession>
<gene>
    <name evidence="3" type="ORF">PV327_007461</name>
</gene>
<feature type="compositionally biased region" description="Polar residues" evidence="1">
    <location>
        <begin position="157"/>
        <end position="172"/>
    </location>
</feature>
<sequence>MRENESTLGRLQQQGSGLPIEEHERERERECWSLLRAARDEADRSLSLAASLADKEATLSHAHATIKEANINQSLVSFPRGSANGTATPGGCSNSGVSSCAPILLPHLGTQPLIGITDHCVGSGTGIGVSNVGQAGDRGSCSADSGVRGSSDRESGGATSIGGNLSDSTTDG</sequence>
<dbReference type="AlphaFoldDB" id="A0AA39KYH3"/>
<organism evidence="3 4">
    <name type="scientific">Microctonus hyperodae</name>
    <name type="common">Parasitoid wasp</name>
    <dbReference type="NCBI Taxonomy" id="165561"/>
    <lineage>
        <taxon>Eukaryota</taxon>
        <taxon>Metazoa</taxon>
        <taxon>Ecdysozoa</taxon>
        <taxon>Arthropoda</taxon>
        <taxon>Hexapoda</taxon>
        <taxon>Insecta</taxon>
        <taxon>Pterygota</taxon>
        <taxon>Neoptera</taxon>
        <taxon>Endopterygota</taxon>
        <taxon>Hymenoptera</taxon>
        <taxon>Apocrita</taxon>
        <taxon>Ichneumonoidea</taxon>
        <taxon>Braconidae</taxon>
        <taxon>Euphorinae</taxon>
        <taxon>Microctonus</taxon>
    </lineage>
</organism>
<comment type="caution">
    <text evidence="3">The sequence shown here is derived from an EMBL/GenBank/DDBJ whole genome shotgun (WGS) entry which is preliminary data.</text>
</comment>
<dbReference type="InterPro" id="IPR059089">
    <property type="entry name" value="Kazrin_N"/>
</dbReference>
<dbReference type="EMBL" id="JAQQBR010000004">
    <property type="protein sequence ID" value="KAK0178583.1"/>
    <property type="molecule type" value="Genomic_DNA"/>
</dbReference>
<dbReference type="Pfam" id="PF25986">
    <property type="entry name" value="Kazrin"/>
    <property type="match status" value="1"/>
</dbReference>
<keyword evidence="4" id="KW-1185">Reference proteome</keyword>
<dbReference type="Proteomes" id="UP001168972">
    <property type="component" value="Unassembled WGS sequence"/>
</dbReference>